<feature type="region of interest" description="Disordered" evidence="1">
    <location>
        <begin position="230"/>
        <end position="252"/>
    </location>
</feature>
<gene>
    <name evidence="2" type="ORF">SCLCIDRAFT_10806</name>
</gene>
<dbReference type="STRING" id="1036808.A0A0C3DI91"/>
<feature type="compositionally biased region" description="Basic and acidic residues" evidence="1">
    <location>
        <begin position="199"/>
        <end position="211"/>
    </location>
</feature>
<dbReference type="HOGENOM" id="CLU_015536_2_0_1"/>
<dbReference type="Proteomes" id="UP000053989">
    <property type="component" value="Unassembled WGS sequence"/>
</dbReference>
<organism evidence="2 3">
    <name type="scientific">Scleroderma citrinum Foug A</name>
    <dbReference type="NCBI Taxonomy" id="1036808"/>
    <lineage>
        <taxon>Eukaryota</taxon>
        <taxon>Fungi</taxon>
        <taxon>Dikarya</taxon>
        <taxon>Basidiomycota</taxon>
        <taxon>Agaricomycotina</taxon>
        <taxon>Agaricomycetes</taxon>
        <taxon>Agaricomycetidae</taxon>
        <taxon>Boletales</taxon>
        <taxon>Sclerodermatineae</taxon>
        <taxon>Sclerodermataceae</taxon>
        <taxon>Scleroderma</taxon>
    </lineage>
</organism>
<reference evidence="3" key="2">
    <citation type="submission" date="2015-01" db="EMBL/GenBank/DDBJ databases">
        <title>Evolutionary Origins and Diversification of the Mycorrhizal Mutualists.</title>
        <authorList>
            <consortium name="DOE Joint Genome Institute"/>
            <consortium name="Mycorrhizal Genomics Consortium"/>
            <person name="Kohler A."/>
            <person name="Kuo A."/>
            <person name="Nagy L.G."/>
            <person name="Floudas D."/>
            <person name="Copeland A."/>
            <person name="Barry K.W."/>
            <person name="Cichocki N."/>
            <person name="Veneault-Fourrey C."/>
            <person name="LaButti K."/>
            <person name="Lindquist E.A."/>
            <person name="Lipzen A."/>
            <person name="Lundell T."/>
            <person name="Morin E."/>
            <person name="Murat C."/>
            <person name="Riley R."/>
            <person name="Ohm R."/>
            <person name="Sun H."/>
            <person name="Tunlid A."/>
            <person name="Henrissat B."/>
            <person name="Grigoriev I.V."/>
            <person name="Hibbett D.S."/>
            <person name="Martin F."/>
        </authorList>
    </citation>
    <scope>NUCLEOTIDE SEQUENCE [LARGE SCALE GENOMIC DNA]</scope>
    <source>
        <strain evidence="3">Foug A</strain>
    </source>
</reference>
<evidence type="ECO:0000313" key="3">
    <source>
        <dbReference type="Proteomes" id="UP000053989"/>
    </source>
</evidence>
<dbReference type="InParanoid" id="A0A0C3DI91"/>
<dbReference type="OrthoDB" id="5592486at2759"/>
<name>A0A0C3DI91_9AGAM</name>
<feature type="region of interest" description="Disordered" evidence="1">
    <location>
        <begin position="192"/>
        <end position="212"/>
    </location>
</feature>
<feature type="compositionally biased region" description="Low complexity" evidence="1">
    <location>
        <begin position="230"/>
        <end position="242"/>
    </location>
</feature>
<dbReference type="EMBL" id="KN822123">
    <property type="protein sequence ID" value="KIM56059.1"/>
    <property type="molecule type" value="Genomic_DNA"/>
</dbReference>
<proteinExistence type="predicted"/>
<evidence type="ECO:0000313" key="2">
    <source>
        <dbReference type="EMBL" id="KIM56059.1"/>
    </source>
</evidence>
<evidence type="ECO:0000256" key="1">
    <source>
        <dbReference type="SAM" id="MobiDB-lite"/>
    </source>
</evidence>
<dbReference type="InterPro" id="IPR029058">
    <property type="entry name" value="AB_hydrolase_fold"/>
</dbReference>
<feature type="compositionally biased region" description="Basic and acidic residues" evidence="1">
    <location>
        <begin position="243"/>
        <end position="252"/>
    </location>
</feature>
<dbReference type="AlphaFoldDB" id="A0A0C3DI91"/>
<accession>A0A0C3DI91</accession>
<dbReference type="Gene3D" id="3.40.50.1820">
    <property type="entry name" value="alpha/beta hydrolase"/>
    <property type="match status" value="1"/>
</dbReference>
<keyword evidence="3" id="KW-1185">Reference proteome</keyword>
<reference evidence="2 3" key="1">
    <citation type="submission" date="2014-04" db="EMBL/GenBank/DDBJ databases">
        <authorList>
            <consortium name="DOE Joint Genome Institute"/>
            <person name="Kuo A."/>
            <person name="Kohler A."/>
            <person name="Nagy L.G."/>
            <person name="Floudas D."/>
            <person name="Copeland A."/>
            <person name="Barry K.W."/>
            <person name="Cichocki N."/>
            <person name="Veneault-Fourrey C."/>
            <person name="LaButti K."/>
            <person name="Lindquist E.A."/>
            <person name="Lipzen A."/>
            <person name="Lundell T."/>
            <person name="Morin E."/>
            <person name="Murat C."/>
            <person name="Sun H."/>
            <person name="Tunlid A."/>
            <person name="Henrissat B."/>
            <person name="Grigoriev I.V."/>
            <person name="Hibbett D.S."/>
            <person name="Martin F."/>
            <person name="Nordberg H.P."/>
            <person name="Cantor M.N."/>
            <person name="Hua S.X."/>
        </authorList>
    </citation>
    <scope>NUCLEOTIDE SEQUENCE [LARGE SCALE GENOMIC DNA]</scope>
    <source>
        <strain evidence="2 3">Foug A</strain>
    </source>
</reference>
<protein>
    <submittedName>
        <fullName evidence="2">Uncharacterized protein</fullName>
    </submittedName>
</protein>
<sequence length="278" mass="31143">MCPAFTHVYQHPLPGEPLYGLVRYRPPEPPLSLCSLPSSFITLLLSYLNDIFNLRTPDESRVKYFSIISQIDEVNIWHPLWLPKMVPDDAECSARESLKANLGDNPHGTGIPLWEQDGQWGNGGLVTVQSARWSEFLGKLEGCEVTRHVGGEGWTLGNWTRFINVWRKQEKSAEGELQMSPAISQVTDTITVSPWGTTRDGRRHRDQDDPMVKASTDHVSAVFDWIVDQAPSPGGSSSSGGKAESKKAPKKDLATKMDLEKFYVSLTRRLYDEVHNGH</sequence>